<keyword evidence="3" id="KW-1185">Reference proteome</keyword>
<protein>
    <recommendedName>
        <fullName evidence="4">DUF4034 domain-containing protein</fullName>
    </recommendedName>
</protein>
<gene>
    <name evidence="2" type="ORF">ACFO5W_14960</name>
</gene>
<feature type="region of interest" description="Disordered" evidence="1">
    <location>
        <begin position="18"/>
        <end position="38"/>
    </location>
</feature>
<sequence>MLLFAFVGGASAGPQLLTPPRVVAPPAQTPAPSTEETKDPFAVFTPQEMKAFVAATLKADALKDPMKRCLNFPDPPGSHWSRDGVAAYCRFTLQPTVSLAEFDRLVRSGHAKELDQRLSSWEADPNGHPQAFWYFLLTNFPNGDAIRQALVESWKQQSPNSAFAYATSGWNYTHLGWAARGDASAADTPQENFDGMDNSMERARGDVEKAIRLNPNLSVPYATMITIGTATGDQDYALQGAKQGLQIETTKYAVLSRLAIYTSSRWHGTPEARQWLLSQVDQSVSKQPLLHVIPAIVFAYEALIDHTDPIDGDWTVYRRVFDDVAKPSLLEAAGQTAERYRQFAVAYVYLSEAARFDAGNQQVAKSRAHAYSFVDLGGEGQ</sequence>
<comment type="caution">
    <text evidence="2">The sequence shown here is derived from an EMBL/GenBank/DDBJ whole genome shotgun (WGS) entry which is preliminary data.</text>
</comment>
<name>A0ABV9C4J2_9GAMM</name>
<evidence type="ECO:0000313" key="3">
    <source>
        <dbReference type="Proteomes" id="UP001595961"/>
    </source>
</evidence>
<proteinExistence type="predicted"/>
<evidence type="ECO:0008006" key="4">
    <source>
        <dbReference type="Google" id="ProtNLM"/>
    </source>
</evidence>
<accession>A0ABV9C4J2</accession>
<reference evidence="3" key="1">
    <citation type="journal article" date="2019" name="Int. J. Syst. Evol. Microbiol.">
        <title>The Global Catalogue of Microorganisms (GCM) 10K type strain sequencing project: providing services to taxonomists for standard genome sequencing and annotation.</title>
        <authorList>
            <consortium name="The Broad Institute Genomics Platform"/>
            <consortium name="The Broad Institute Genome Sequencing Center for Infectious Disease"/>
            <person name="Wu L."/>
            <person name="Ma J."/>
        </authorList>
    </citation>
    <scope>NUCLEOTIDE SEQUENCE [LARGE SCALE GENOMIC DNA]</scope>
    <source>
        <strain evidence="3">CCM 4481</strain>
    </source>
</reference>
<dbReference type="RefSeq" id="WP_266151931.1">
    <property type="nucleotide sequence ID" value="NZ_CP064028.1"/>
</dbReference>
<organism evidence="2 3">
    <name type="scientific">Dyella halodurans</name>
    <dbReference type="NCBI Taxonomy" id="1920171"/>
    <lineage>
        <taxon>Bacteria</taxon>
        <taxon>Pseudomonadati</taxon>
        <taxon>Pseudomonadota</taxon>
        <taxon>Gammaproteobacteria</taxon>
        <taxon>Lysobacterales</taxon>
        <taxon>Rhodanobacteraceae</taxon>
        <taxon>Dyella</taxon>
    </lineage>
</organism>
<dbReference type="EMBL" id="JBHSGA010000017">
    <property type="protein sequence ID" value="MFC4527943.1"/>
    <property type="molecule type" value="Genomic_DNA"/>
</dbReference>
<dbReference type="Proteomes" id="UP001595961">
    <property type="component" value="Unassembled WGS sequence"/>
</dbReference>
<evidence type="ECO:0000313" key="2">
    <source>
        <dbReference type="EMBL" id="MFC4527943.1"/>
    </source>
</evidence>
<evidence type="ECO:0000256" key="1">
    <source>
        <dbReference type="SAM" id="MobiDB-lite"/>
    </source>
</evidence>